<accession>A0A5J5ER92</accession>
<evidence type="ECO:0000313" key="1">
    <source>
        <dbReference type="EMBL" id="KAA8901388.1"/>
    </source>
</evidence>
<proteinExistence type="predicted"/>
<protein>
    <recommendedName>
        <fullName evidence="3">Sedlin</fullName>
    </recommendedName>
</protein>
<reference evidence="1 2" key="1">
    <citation type="submission" date="2019-09" db="EMBL/GenBank/DDBJ databases">
        <title>Draft genome of the ectomycorrhizal ascomycete Sphaerosporella brunnea.</title>
        <authorList>
            <consortium name="DOE Joint Genome Institute"/>
            <person name="Benucci G.M."/>
            <person name="Marozzi G."/>
            <person name="Antonielli L."/>
            <person name="Sanchez S."/>
            <person name="Marco P."/>
            <person name="Wang X."/>
            <person name="Falini L.B."/>
            <person name="Barry K."/>
            <person name="Haridas S."/>
            <person name="Lipzen A."/>
            <person name="Labutti K."/>
            <person name="Grigoriev I.V."/>
            <person name="Murat C."/>
            <person name="Martin F."/>
            <person name="Albertini E."/>
            <person name="Donnini D."/>
            <person name="Bonito G."/>
        </authorList>
    </citation>
    <scope>NUCLEOTIDE SEQUENCE [LARGE SCALE GENOMIC DNA]</scope>
    <source>
        <strain evidence="1 2">Sb_GMNB300</strain>
    </source>
</reference>
<name>A0A5J5ER92_9PEZI</name>
<dbReference type="AlphaFoldDB" id="A0A5J5ER92"/>
<gene>
    <name evidence="1" type="ORF">FN846DRAFT_899643</name>
</gene>
<evidence type="ECO:0000313" key="2">
    <source>
        <dbReference type="Proteomes" id="UP000326924"/>
    </source>
</evidence>
<dbReference type="InterPro" id="IPR006722">
    <property type="entry name" value="Sedlin"/>
</dbReference>
<keyword evidence="2" id="KW-1185">Reference proteome</keyword>
<dbReference type="EMBL" id="VXIS01000145">
    <property type="protein sequence ID" value="KAA8901388.1"/>
    <property type="molecule type" value="Genomic_DNA"/>
</dbReference>
<dbReference type="SUPFAM" id="SSF64356">
    <property type="entry name" value="SNARE-like"/>
    <property type="match status" value="1"/>
</dbReference>
<sequence>MATPHISCIALIGKKARYPTSLNATLDVFSSRLPMKTNGDSDFGMLYAVDDTCALYGWLTNTGVKIVVAVESPVGGGGGGGGGGEVGVFRALQTAYIGLVCNPFFENDETRPITSRRFLAEVRRIAETWRPGAQAAP</sequence>
<dbReference type="Gene3D" id="3.30.450.70">
    <property type="match status" value="1"/>
</dbReference>
<dbReference type="Pfam" id="PF04628">
    <property type="entry name" value="Sedlin_N"/>
    <property type="match status" value="1"/>
</dbReference>
<dbReference type="Proteomes" id="UP000326924">
    <property type="component" value="Unassembled WGS sequence"/>
</dbReference>
<organism evidence="1 2">
    <name type="scientific">Sphaerosporella brunnea</name>
    <dbReference type="NCBI Taxonomy" id="1250544"/>
    <lineage>
        <taxon>Eukaryota</taxon>
        <taxon>Fungi</taxon>
        <taxon>Dikarya</taxon>
        <taxon>Ascomycota</taxon>
        <taxon>Pezizomycotina</taxon>
        <taxon>Pezizomycetes</taxon>
        <taxon>Pezizales</taxon>
        <taxon>Pyronemataceae</taxon>
        <taxon>Sphaerosporella</taxon>
    </lineage>
</organism>
<dbReference type="InterPro" id="IPR011012">
    <property type="entry name" value="Longin-like_dom_sf"/>
</dbReference>
<dbReference type="GO" id="GO:0005737">
    <property type="term" value="C:cytoplasm"/>
    <property type="evidence" value="ECO:0007669"/>
    <property type="project" value="GOC"/>
</dbReference>
<dbReference type="InParanoid" id="A0A5J5ER92"/>
<evidence type="ECO:0008006" key="3">
    <source>
        <dbReference type="Google" id="ProtNLM"/>
    </source>
</evidence>
<comment type="caution">
    <text evidence="1">The sequence shown here is derived from an EMBL/GenBank/DDBJ whole genome shotgun (WGS) entry which is preliminary data.</text>
</comment>
<dbReference type="OrthoDB" id="18320at2759"/>
<dbReference type="GO" id="GO:0006888">
    <property type="term" value="P:endoplasmic reticulum to Golgi vesicle-mediated transport"/>
    <property type="evidence" value="ECO:0007669"/>
    <property type="project" value="InterPro"/>
</dbReference>